<feature type="compositionally biased region" description="Basic and acidic residues" evidence="2">
    <location>
        <begin position="21"/>
        <end position="31"/>
    </location>
</feature>
<keyword evidence="5" id="KW-1185">Reference proteome</keyword>
<dbReference type="Proteomes" id="UP000274756">
    <property type="component" value="Unassembled WGS sequence"/>
</dbReference>
<dbReference type="OrthoDB" id="5877542at2759"/>
<feature type="region of interest" description="Disordered" evidence="2">
    <location>
        <begin position="1"/>
        <end position="58"/>
    </location>
</feature>
<reference evidence="3 5" key="2">
    <citation type="submission" date="2018-11" db="EMBL/GenBank/DDBJ databases">
        <authorList>
            <consortium name="Pathogen Informatics"/>
        </authorList>
    </citation>
    <scope>NUCLEOTIDE SEQUENCE [LARGE SCALE GENOMIC DNA]</scope>
</reference>
<evidence type="ECO:0000313" key="4">
    <source>
        <dbReference type="Proteomes" id="UP000038040"/>
    </source>
</evidence>
<evidence type="ECO:0000313" key="3">
    <source>
        <dbReference type="EMBL" id="VDN54494.1"/>
    </source>
</evidence>
<evidence type="ECO:0000313" key="5">
    <source>
        <dbReference type="Proteomes" id="UP000274756"/>
    </source>
</evidence>
<dbReference type="WBParaSite" id="DME_0000010701-mRNA-1">
    <property type="protein sequence ID" value="DME_0000010701-mRNA-1"/>
    <property type="gene ID" value="DME_0000010701"/>
</dbReference>
<feature type="compositionally biased region" description="Basic residues" evidence="2">
    <location>
        <begin position="1"/>
        <end position="20"/>
    </location>
</feature>
<gene>
    <name evidence="3" type="ORF">DME_LOCUS4467</name>
</gene>
<dbReference type="EMBL" id="UYYG01001150">
    <property type="protein sequence ID" value="VDN54494.1"/>
    <property type="molecule type" value="Genomic_DNA"/>
</dbReference>
<evidence type="ECO:0000313" key="6">
    <source>
        <dbReference type="WBParaSite" id="DME_0000010701-mRNA-1"/>
    </source>
</evidence>
<evidence type="ECO:0000256" key="1">
    <source>
        <dbReference type="SAM" id="Coils"/>
    </source>
</evidence>
<reference evidence="6" key="1">
    <citation type="submission" date="2017-02" db="UniProtKB">
        <authorList>
            <consortium name="WormBaseParasite"/>
        </authorList>
    </citation>
    <scope>IDENTIFICATION</scope>
</reference>
<dbReference type="AlphaFoldDB" id="A0A0N4U0M1"/>
<proteinExistence type="predicted"/>
<protein>
    <submittedName>
        <fullName evidence="3 6">Uncharacterized protein</fullName>
    </submittedName>
</protein>
<name>A0A0N4U0M1_DRAME</name>
<keyword evidence="1" id="KW-0175">Coiled coil</keyword>
<dbReference type="Proteomes" id="UP000038040">
    <property type="component" value="Unplaced"/>
</dbReference>
<organism evidence="4 6">
    <name type="scientific">Dracunculus medinensis</name>
    <name type="common">Guinea worm</name>
    <dbReference type="NCBI Taxonomy" id="318479"/>
    <lineage>
        <taxon>Eukaryota</taxon>
        <taxon>Metazoa</taxon>
        <taxon>Ecdysozoa</taxon>
        <taxon>Nematoda</taxon>
        <taxon>Chromadorea</taxon>
        <taxon>Rhabditida</taxon>
        <taxon>Spirurina</taxon>
        <taxon>Dracunculoidea</taxon>
        <taxon>Dracunculidae</taxon>
        <taxon>Dracunculus</taxon>
    </lineage>
</organism>
<feature type="compositionally biased region" description="Basic residues" evidence="2">
    <location>
        <begin position="32"/>
        <end position="48"/>
    </location>
</feature>
<accession>A0A0N4U0M1</accession>
<feature type="coiled-coil region" evidence="1">
    <location>
        <begin position="82"/>
        <end position="249"/>
    </location>
</feature>
<evidence type="ECO:0000256" key="2">
    <source>
        <dbReference type="SAM" id="MobiDB-lite"/>
    </source>
</evidence>
<sequence length="399" mass="47246">MMETPHRKRNRTGSRHRHEPRKSASRENDRSSRRRHKSRKRRHRHSRSRSGTVEKRPPVVYMNPAFQSAYSNSLSHSDNELRTTLVNQLSASEQRISSLESELRAAQLARGRAEQTVFEVNSEKLRLESHNAEIIQVMKTLERAVEELQNAYNAMKNETERRRRETESAEKNLTQCKEQTVFLSDRNMKLVRKCEELSEENKAILSRRDESARELAEVRPRIEGLQAELRQRAEENRKMVAQMRSYEEKERLWKKEKVDFEKRIEIKDAMAAAERRNNDEWKKRHLAEKAELERKVQLVEPEIRKALEAVSFFDSFINDYFSETQEEAIMKAIQDLRTYYEKKVDEVMNEVESLKNNSISDQLQINNGFDKSYLNKKNILNEHRRRASSIPPNCENLMS</sequence>